<gene>
    <name evidence="1" type="ORF">AQPE_4127</name>
</gene>
<organism evidence="1 2">
    <name type="scientific">Aquipluma nitroreducens</name>
    <dbReference type="NCBI Taxonomy" id="2010828"/>
    <lineage>
        <taxon>Bacteria</taxon>
        <taxon>Pseudomonadati</taxon>
        <taxon>Bacteroidota</taxon>
        <taxon>Bacteroidia</taxon>
        <taxon>Marinilabiliales</taxon>
        <taxon>Prolixibacteraceae</taxon>
        <taxon>Aquipluma</taxon>
    </lineage>
</organism>
<keyword evidence="2" id="KW-1185">Reference proteome</keyword>
<dbReference type="Proteomes" id="UP001193389">
    <property type="component" value="Chromosome"/>
</dbReference>
<dbReference type="AlphaFoldDB" id="A0A5K7SEE0"/>
<proteinExistence type="predicted"/>
<accession>A0A5K7SEE0</accession>
<dbReference type="EMBL" id="AP018694">
    <property type="protein sequence ID" value="BBE19938.1"/>
    <property type="molecule type" value="Genomic_DNA"/>
</dbReference>
<evidence type="ECO:0008006" key="3">
    <source>
        <dbReference type="Google" id="ProtNLM"/>
    </source>
</evidence>
<sequence length="551" mass="63467">MIRSARDSGNVDFQSYEYYKSFQKKTIGTISIRSLKIFGPNFDDTLKTTNIWIEKAANTLHSQSNLYVIRKNLWIREGQSLDPDLMMDNERLLRSLPYLKDVRIVITPRPLNNDLVDILILTQDVFSFGVTGGIGSVNKGEVGIYDKNILGVGHEAGVTIVAHTDKAPHIGFESYYSVNNIMGNFINFSTGYANTYLHQELFLSLQRDFLRPQSVYAGGFTTMRSFRTDRVYLNNNVISTDPLNYIYLDGWYGRRLKLGIRPNDSRFQMTLSGRIRYTHFYDRPLPDSNNNQYFANSKFYLGSLSFSHRSYVRDYLVYSYGITEDIPKGYLCELVFGYDHNEFNDRWYSHVFLSTGNLFKNKPFYLYTSLGVGSFFNQSHTEQGMADLKFDFISPLFQVLNVQARQFIKLNYTIGINRFDIENLLLLNSNGIRGFGSLIGKGKQRLTLNVENVFFQKKAVLNFKTALFSFFDVGIVGPSEQSIFKQSYYAGLGLGLRIRNENLVFKTIQLRLAWYPNHPSDVNSIGFILDGVSKTRFYNFQPRGPEPLRFE</sequence>
<evidence type="ECO:0000313" key="2">
    <source>
        <dbReference type="Proteomes" id="UP001193389"/>
    </source>
</evidence>
<protein>
    <recommendedName>
        <fullName evidence="3">Bacterial surface antigen (D15) domain-containing protein</fullName>
    </recommendedName>
</protein>
<name>A0A5K7SEE0_9BACT</name>
<evidence type="ECO:0000313" key="1">
    <source>
        <dbReference type="EMBL" id="BBE19938.1"/>
    </source>
</evidence>
<dbReference type="Gene3D" id="3.10.20.310">
    <property type="entry name" value="membrane protein fhac"/>
    <property type="match status" value="1"/>
</dbReference>
<dbReference type="KEGG" id="anf:AQPE_4127"/>
<reference evidence="1" key="1">
    <citation type="journal article" date="2020" name="Int. J. Syst. Evol. Microbiol.">
        <title>Aquipluma nitroreducens gen. nov. sp. nov., a novel facultatively anaerobic bacterium isolated from a freshwater lake.</title>
        <authorList>
            <person name="Watanabe M."/>
            <person name="Kojima H."/>
            <person name="Fukui M."/>
        </authorList>
    </citation>
    <scope>NUCLEOTIDE SEQUENCE</scope>
    <source>
        <strain evidence="1">MeG22</strain>
    </source>
</reference>